<evidence type="ECO:0000259" key="3">
    <source>
        <dbReference type="PROSITE" id="PS01031"/>
    </source>
</evidence>
<protein>
    <recommendedName>
        <fullName evidence="3">SHSP domain-containing protein</fullName>
    </recommendedName>
</protein>
<dbReference type="EMBL" id="BAAANE010000011">
    <property type="protein sequence ID" value="GAA1658020.1"/>
    <property type="molecule type" value="Genomic_DNA"/>
</dbReference>
<evidence type="ECO:0000256" key="1">
    <source>
        <dbReference type="PROSITE-ProRule" id="PRU00285"/>
    </source>
</evidence>
<dbReference type="RefSeq" id="WP_344115824.1">
    <property type="nucleotide sequence ID" value="NZ_BAAANE010000011.1"/>
</dbReference>
<organism evidence="4 5">
    <name type="scientific">Kribbella alba</name>
    <dbReference type="NCBI Taxonomy" id="190197"/>
    <lineage>
        <taxon>Bacteria</taxon>
        <taxon>Bacillati</taxon>
        <taxon>Actinomycetota</taxon>
        <taxon>Actinomycetes</taxon>
        <taxon>Propionibacteriales</taxon>
        <taxon>Kribbellaceae</taxon>
        <taxon>Kribbella</taxon>
    </lineage>
</organism>
<dbReference type="InterPro" id="IPR008978">
    <property type="entry name" value="HSP20-like_chaperone"/>
</dbReference>
<name>A0ABN2FSV7_9ACTN</name>
<proteinExistence type="inferred from homology"/>
<dbReference type="Pfam" id="PF00011">
    <property type="entry name" value="HSP20"/>
    <property type="match status" value="1"/>
</dbReference>
<dbReference type="SUPFAM" id="SSF49764">
    <property type="entry name" value="HSP20-like chaperones"/>
    <property type="match status" value="1"/>
</dbReference>
<evidence type="ECO:0000313" key="4">
    <source>
        <dbReference type="EMBL" id="GAA1658020.1"/>
    </source>
</evidence>
<dbReference type="InterPro" id="IPR002068">
    <property type="entry name" value="A-crystallin/Hsp20_dom"/>
</dbReference>
<dbReference type="PANTHER" id="PTHR11527">
    <property type="entry name" value="HEAT-SHOCK PROTEIN 20 FAMILY MEMBER"/>
    <property type="match status" value="1"/>
</dbReference>
<comment type="caution">
    <text evidence="4">The sequence shown here is derived from an EMBL/GenBank/DDBJ whole genome shotgun (WGS) entry which is preliminary data.</text>
</comment>
<accession>A0ABN2FSV7</accession>
<dbReference type="Proteomes" id="UP001501319">
    <property type="component" value="Unassembled WGS sequence"/>
</dbReference>
<dbReference type="Gene3D" id="2.60.40.790">
    <property type="match status" value="1"/>
</dbReference>
<dbReference type="CDD" id="cd06464">
    <property type="entry name" value="ACD_sHsps-like"/>
    <property type="match status" value="1"/>
</dbReference>
<feature type="domain" description="SHSP" evidence="3">
    <location>
        <begin position="42"/>
        <end position="153"/>
    </location>
</feature>
<evidence type="ECO:0000256" key="2">
    <source>
        <dbReference type="RuleBase" id="RU003616"/>
    </source>
</evidence>
<dbReference type="InterPro" id="IPR031107">
    <property type="entry name" value="Small_HSP"/>
</dbReference>
<dbReference type="PROSITE" id="PS01031">
    <property type="entry name" value="SHSP"/>
    <property type="match status" value="1"/>
</dbReference>
<gene>
    <name evidence="4" type="ORF">GCM10009744_59010</name>
</gene>
<evidence type="ECO:0000313" key="5">
    <source>
        <dbReference type="Proteomes" id="UP001501319"/>
    </source>
</evidence>
<keyword evidence="5" id="KW-1185">Reference proteome</keyword>
<sequence>MTDRATQRPVAVRWLPTDPFAHLDDIHRRMNQLMHHLTTNPTTAAWTAPAVDIEETDEEFVIDIDLPGATERDVYLEWNHRALTVHGQLPSREHTGVLHQRARHPGPLHHTIDLPAPVLGDKVTATLTHGVLTIHAPKTVPGAAHRIHIIDPDAPNGRLP</sequence>
<comment type="similarity">
    <text evidence="1 2">Belongs to the small heat shock protein (HSP20) family.</text>
</comment>
<reference evidence="4 5" key="1">
    <citation type="journal article" date="2019" name="Int. J. Syst. Evol. Microbiol.">
        <title>The Global Catalogue of Microorganisms (GCM) 10K type strain sequencing project: providing services to taxonomists for standard genome sequencing and annotation.</title>
        <authorList>
            <consortium name="The Broad Institute Genomics Platform"/>
            <consortium name="The Broad Institute Genome Sequencing Center for Infectious Disease"/>
            <person name="Wu L."/>
            <person name="Ma J."/>
        </authorList>
    </citation>
    <scope>NUCLEOTIDE SEQUENCE [LARGE SCALE GENOMIC DNA]</scope>
    <source>
        <strain evidence="4 5">JCM 14306</strain>
    </source>
</reference>